<organism evidence="1 2">
    <name type="scientific">Ziziphus jujuba</name>
    <name type="common">Chinese jujube</name>
    <name type="synonym">Ziziphus sativa</name>
    <dbReference type="NCBI Taxonomy" id="326968"/>
    <lineage>
        <taxon>Eukaryota</taxon>
        <taxon>Viridiplantae</taxon>
        <taxon>Streptophyta</taxon>
        <taxon>Embryophyta</taxon>
        <taxon>Tracheophyta</taxon>
        <taxon>Spermatophyta</taxon>
        <taxon>Magnoliopsida</taxon>
        <taxon>eudicotyledons</taxon>
        <taxon>Gunneridae</taxon>
        <taxon>Pentapetalae</taxon>
        <taxon>rosids</taxon>
        <taxon>fabids</taxon>
        <taxon>Rosales</taxon>
        <taxon>Rhamnaceae</taxon>
        <taxon>Paliureae</taxon>
        <taxon>Ziziphus</taxon>
    </lineage>
</organism>
<keyword evidence="1" id="KW-1185">Reference proteome</keyword>
<dbReference type="PANTHER" id="PTHR33962:SF1">
    <property type="entry name" value="RECQ-MEDIATED GENOME INSTABILITY PROTEIN 2"/>
    <property type="match status" value="1"/>
</dbReference>
<name>A0ABM3IB74_ZIZJJ</name>
<proteinExistence type="predicted"/>
<evidence type="ECO:0000313" key="1">
    <source>
        <dbReference type="Proteomes" id="UP001652623"/>
    </source>
</evidence>
<gene>
    <name evidence="2" type="primary">LOC107407482</name>
</gene>
<sequence>MDYSLAALKLLCSQLKHARETPSQSALTLGGILFQRAWLQGILVYVSPDGDRLLLDDATGVAELHLSADFRLRPWNNGMYVLVVGAYVIRTGEPPMIKCCSWVLGVATSKSLSKMFNLGIIIVYKKHVQFLVFCSGSQVLFSSFYRRRMNAASF</sequence>
<dbReference type="Gene3D" id="2.40.50.140">
    <property type="entry name" value="Nucleic acid-binding proteins"/>
    <property type="match status" value="1"/>
</dbReference>
<dbReference type="RefSeq" id="XP_048324865.2">
    <property type="nucleotide sequence ID" value="XM_048468908.2"/>
</dbReference>
<dbReference type="InterPro" id="IPR032245">
    <property type="entry name" value="RMI2"/>
</dbReference>
<protein>
    <submittedName>
        <fullName evidence="2">Uncharacterized protein LOC107407482 isoform X1</fullName>
    </submittedName>
</protein>
<dbReference type="InterPro" id="IPR012340">
    <property type="entry name" value="NA-bd_OB-fold"/>
</dbReference>
<evidence type="ECO:0000313" key="2">
    <source>
        <dbReference type="RefSeq" id="XP_048324865.2"/>
    </source>
</evidence>
<dbReference type="Proteomes" id="UP001652623">
    <property type="component" value="Chromosome 10"/>
</dbReference>
<dbReference type="PANTHER" id="PTHR33962">
    <property type="entry name" value="RECQ-MEDIATED GENOME INSTABILITY PROTEIN 2 RMI2"/>
    <property type="match status" value="1"/>
</dbReference>
<dbReference type="GeneID" id="107407482"/>
<reference evidence="2" key="1">
    <citation type="submission" date="2025-08" db="UniProtKB">
        <authorList>
            <consortium name="RefSeq"/>
        </authorList>
    </citation>
    <scope>IDENTIFICATION</scope>
    <source>
        <tissue evidence="2">Seedling</tissue>
    </source>
</reference>
<dbReference type="Pfam" id="PF16100">
    <property type="entry name" value="RMI2"/>
    <property type="match status" value="1"/>
</dbReference>
<accession>A0ABM3IB74</accession>